<gene>
    <name evidence="1" type="ORF">D9611_012075</name>
</gene>
<dbReference type="SUPFAM" id="SSF52058">
    <property type="entry name" value="L domain-like"/>
    <property type="match status" value="1"/>
</dbReference>
<dbReference type="Gene3D" id="3.80.10.10">
    <property type="entry name" value="Ribonuclease Inhibitor"/>
    <property type="match status" value="1"/>
</dbReference>
<evidence type="ECO:0000313" key="1">
    <source>
        <dbReference type="EMBL" id="KAF5310320.1"/>
    </source>
</evidence>
<comment type="caution">
    <text evidence="1">The sequence shown here is derived from an EMBL/GenBank/DDBJ whole genome shotgun (WGS) entry which is preliminary data.</text>
</comment>
<dbReference type="Proteomes" id="UP000541558">
    <property type="component" value="Unassembled WGS sequence"/>
</dbReference>
<evidence type="ECO:0008006" key="3">
    <source>
        <dbReference type="Google" id="ProtNLM"/>
    </source>
</evidence>
<dbReference type="EMBL" id="JAACJK010000230">
    <property type="protein sequence ID" value="KAF5310320.1"/>
    <property type="molecule type" value="Genomic_DNA"/>
</dbReference>
<reference evidence="1 2" key="1">
    <citation type="journal article" date="2020" name="ISME J.">
        <title>Uncovering the hidden diversity of litter-decomposition mechanisms in mushroom-forming fungi.</title>
        <authorList>
            <person name="Floudas D."/>
            <person name="Bentzer J."/>
            <person name="Ahren D."/>
            <person name="Johansson T."/>
            <person name="Persson P."/>
            <person name="Tunlid A."/>
        </authorList>
    </citation>
    <scope>NUCLEOTIDE SEQUENCE [LARGE SCALE GENOMIC DNA]</scope>
    <source>
        <strain evidence="1 2">CBS 175.51</strain>
    </source>
</reference>
<protein>
    <recommendedName>
        <fullName evidence="3">F-box domain-containing protein</fullName>
    </recommendedName>
</protein>
<evidence type="ECO:0000313" key="2">
    <source>
        <dbReference type="Proteomes" id="UP000541558"/>
    </source>
</evidence>
<organism evidence="1 2">
    <name type="scientific">Ephemerocybe angulata</name>
    <dbReference type="NCBI Taxonomy" id="980116"/>
    <lineage>
        <taxon>Eukaryota</taxon>
        <taxon>Fungi</taxon>
        <taxon>Dikarya</taxon>
        <taxon>Basidiomycota</taxon>
        <taxon>Agaricomycotina</taxon>
        <taxon>Agaricomycetes</taxon>
        <taxon>Agaricomycetidae</taxon>
        <taxon>Agaricales</taxon>
        <taxon>Agaricineae</taxon>
        <taxon>Psathyrellaceae</taxon>
        <taxon>Ephemerocybe</taxon>
    </lineage>
</organism>
<dbReference type="AlphaFoldDB" id="A0A8H5ASY6"/>
<accession>A0A8H5ASY6</accession>
<name>A0A8H5ASY6_9AGAR</name>
<proteinExistence type="predicted"/>
<sequence length="576" mass="66150">MDSRFLHLLESNIAPTPLETVAIQAEVERLTSKTHPTQHDPELEATLEQYRGILSGIRQIPSEIWGEIFYFATPAVVSEWYKDDLIDLCCVCSTWYEAALHAHGLWANIHLAPLPEGEQYIYKNLVSWLTRSGGLKKGLEYRSNVGEDCDDEDENDYGTEEGFCPCHNGGSCMWIEDPVVAKLLTQGPLLLHRVSFQNMYPRCIGNAMQSFQVAKSGSPSTRPWNQIQELELRMYTGWDISWELPFRLIPPSVTSLLVCLPRYRHVFDDELECQRAKIDVAPAVLGQLTSLVLVCEWGPLHIATMLHHCRNLETLRLEFGYGFSKQALLHELDDRDPFIRRVQVEGGIQLPKLHTLEIYDGYETPIPFLQWIKTPALRFLDLETTGSSGTICPNWTEALDDFVTRSGCARSIQYLRLAKHLRSSSEESEYQRYFNEKTGPFLSSLSSLKYLTITNLPIVQVLRTDFQNTSIEDPSNHGWLPQLQSLQFLHCWDLWPPLNFDQLLIWLRKRGRQAPCWINVEEYVKGAKLKELEHHLRTTSELMRTELGISFCFSPGFDAESAQTLKNSSLFWTRNH</sequence>
<keyword evidence="2" id="KW-1185">Reference proteome</keyword>
<dbReference type="InterPro" id="IPR032675">
    <property type="entry name" value="LRR_dom_sf"/>
</dbReference>